<name>A0AAD1FHD2_METFU</name>
<accession>A0AAD1FHD2</accession>
<dbReference type="EMBL" id="AP014862">
    <property type="protein sequence ID" value="BAU76630.1"/>
    <property type="molecule type" value="Genomic_DNA"/>
</dbReference>
<dbReference type="PANTHER" id="PTHR40943:SF1">
    <property type="entry name" value="CYTOPLASMIC PROTEIN"/>
    <property type="match status" value="1"/>
</dbReference>
<dbReference type="RefSeq" id="WP_003457342.1">
    <property type="nucleotide sequence ID" value="NZ_AJMR01000231.1"/>
</dbReference>
<dbReference type="InterPro" id="IPR008579">
    <property type="entry name" value="UGlyAH_Cupin_dom"/>
</dbReference>
<dbReference type="Pfam" id="PF05899">
    <property type="entry name" value="Cupin_3"/>
    <property type="match status" value="1"/>
</dbReference>
<dbReference type="AlphaFoldDB" id="A0AAD1FHD2"/>
<protein>
    <recommendedName>
        <fullName evidence="1">(S)-ureidoglycine aminohydrolase cupin domain-containing protein</fullName>
    </recommendedName>
</protein>
<reference evidence="3" key="1">
    <citation type="submission" date="2015-05" db="EMBL/GenBank/DDBJ databases">
        <title>Draft genome sequencing of a biphenyl-degrading bacterium, Pseudomonas balearica KF707 (=NBRC110670).</title>
        <authorList>
            <person name="Kimura N."/>
            <person name="Hirose J."/>
            <person name="Watanabe T."/>
            <person name="Suenaga H."/>
            <person name="Fujihara H."/>
            <person name="Noguchi M."/>
            <person name="Hashimoto M."/>
            <person name="Shimodaira J."/>
            <person name="Tsuchikane K."/>
            <person name="Hosoyama A."/>
            <person name="Yamazoe A."/>
            <person name="Fujita N."/>
            <person name="Furukawa K."/>
        </authorList>
    </citation>
    <scope>NUCLEOTIDE SEQUENCE [LARGE SCALE GENOMIC DNA]</scope>
    <source>
        <strain evidence="3">DSM 10086 / NBRC 110670 / KF707</strain>
    </source>
</reference>
<evidence type="ECO:0000259" key="1">
    <source>
        <dbReference type="Pfam" id="PF05899"/>
    </source>
</evidence>
<sequence length="119" mass="13647">MLLPIRFSSTGPNGWQQLPDEALEHAELIEGRPMGLDHAYFSRSEPPLKSGIWRCEAYTERYESYPADEFMVVLEGEVTLEADGFRETYTQGDSFLVPKGFRGIWRQPVPMLKFYVIVG</sequence>
<dbReference type="PANTHER" id="PTHR40943">
    <property type="entry name" value="CYTOPLASMIC PROTEIN-RELATED"/>
    <property type="match status" value="1"/>
</dbReference>
<dbReference type="Proteomes" id="UP000218554">
    <property type="component" value="Chromosome"/>
</dbReference>
<dbReference type="SUPFAM" id="SSF51182">
    <property type="entry name" value="RmlC-like cupins"/>
    <property type="match status" value="1"/>
</dbReference>
<feature type="domain" description="(S)-ureidoglycine aminohydrolase cupin" evidence="1">
    <location>
        <begin position="50"/>
        <end position="115"/>
    </location>
</feature>
<proteinExistence type="predicted"/>
<evidence type="ECO:0000313" key="3">
    <source>
        <dbReference type="Proteomes" id="UP000218554"/>
    </source>
</evidence>
<dbReference type="InterPro" id="IPR011051">
    <property type="entry name" value="RmlC_Cupin_sf"/>
</dbReference>
<reference evidence="2 3" key="2">
    <citation type="journal article" date="2017" name="Int. J. Syst. Evol. Microbiol.">
        <title>Pseudomonas furukawaii sp. nov., a polychlorinated biphenyl-degrading bacterium isolated from biphenyl-contaminated soil in Japan.</title>
        <authorList>
            <person name="Kimura N."/>
            <person name="Watanabe T."/>
            <person name="Suenaga H."/>
            <person name="Fujihara H."/>
            <person name="Futagami T."/>
            <person name="Goto M."/>
            <person name="Hanada S."/>
            <person name="Hirose J."/>
        </authorList>
    </citation>
    <scope>NUCLEOTIDE SEQUENCE [LARGE SCALE GENOMIC DNA]</scope>
    <source>
        <strain evidence="3">DSM 10086 / NBRC 110670 / KF707</strain>
    </source>
</reference>
<dbReference type="Gene3D" id="2.60.120.10">
    <property type="entry name" value="Jelly Rolls"/>
    <property type="match status" value="1"/>
</dbReference>
<dbReference type="InterPro" id="IPR014710">
    <property type="entry name" value="RmlC-like_jellyroll"/>
</dbReference>
<dbReference type="KEGG" id="pfuw:KF707C_49420"/>
<organism evidence="2 3">
    <name type="scientific">Metapseudomonas furukawaii</name>
    <name type="common">Pseudomonas furukawaii</name>
    <dbReference type="NCBI Taxonomy" id="1149133"/>
    <lineage>
        <taxon>Bacteria</taxon>
        <taxon>Pseudomonadati</taxon>
        <taxon>Pseudomonadota</taxon>
        <taxon>Gammaproteobacteria</taxon>
        <taxon>Pseudomonadales</taxon>
        <taxon>Pseudomonadaceae</taxon>
        <taxon>Metapseudomonas</taxon>
    </lineage>
</organism>
<keyword evidence="3" id="KW-1185">Reference proteome</keyword>
<gene>
    <name evidence="2" type="ORF">KF707C_49420</name>
</gene>
<evidence type="ECO:0000313" key="2">
    <source>
        <dbReference type="EMBL" id="BAU76630.1"/>
    </source>
</evidence>